<dbReference type="EMBL" id="CAWUFR010000108">
    <property type="protein sequence ID" value="CAK6967643.1"/>
    <property type="molecule type" value="Genomic_DNA"/>
</dbReference>
<evidence type="ECO:0000256" key="1">
    <source>
        <dbReference type="SAM" id="MobiDB-lite"/>
    </source>
</evidence>
<name>A0AAV1P7G4_SCOSC</name>
<feature type="region of interest" description="Disordered" evidence="1">
    <location>
        <begin position="169"/>
        <end position="203"/>
    </location>
</feature>
<evidence type="ECO:0000313" key="2">
    <source>
        <dbReference type="EMBL" id="CAK6967643.1"/>
    </source>
</evidence>
<dbReference type="PANTHER" id="PTHR17550">
    <property type="entry name" value="E3 UBIQUITIN-PROTEIN LIGASE TTC3"/>
    <property type="match status" value="1"/>
</dbReference>
<feature type="region of interest" description="Disordered" evidence="1">
    <location>
        <begin position="627"/>
        <end position="674"/>
    </location>
</feature>
<protein>
    <submittedName>
        <fullName evidence="2">RNA-binding protein 44</fullName>
    </submittedName>
</protein>
<gene>
    <name evidence="2" type="ORF">FSCOSCO3_A025925</name>
</gene>
<organism evidence="2 3">
    <name type="scientific">Scomber scombrus</name>
    <name type="common">Atlantic mackerel</name>
    <name type="synonym">Scomber vernalis</name>
    <dbReference type="NCBI Taxonomy" id="13677"/>
    <lineage>
        <taxon>Eukaryota</taxon>
        <taxon>Metazoa</taxon>
        <taxon>Chordata</taxon>
        <taxon>Craniata</taxon>
        <taxon>Vertebrata</taxon>
        <taxon>Euteleostomi</taxon>
        <taxon>Actinopterygii</taxon>
        <taxon>Neopterygii</taxon>
        <taxon>Teleostei</taxon>
        <taxon>Neoteleostei</taxon>
        <taxon>Acanthomorphata</taxon>
        <taxon>Pelagiaria</taxon>
        <taxon>Scombriformes</taxon>
        <taxon>Scombridae</taxon>
        <taxon>Scomber</taxon>
    </lineage>
</organism>
<dbReference type="Gene3D" id="3.30.70.330">
    <property type="match status" value="1"/>
</dbReference>
<dbReference type="AlphaFoldDB" id="A0AAV1P7G4"/>
<comment type="caution">
    <text evidence="2">The sequence shown here is derived from an EMBL/GenBank/DDBJ whole genome shotgun (WGS) entry which is preliminary data.</text>
</comment>
<reference evidence="2 3" key="1">
    <citation type="submission" date="2024-01" db="EMBL/GenBank/DDBJ databases">
        <authorList>
            <person name="Alioto T."/>
            <person name="Alioto T."/>
            <person name="Gomez Garrido J."/>
        </authorList>
    </citation>
    <scope>NUCLEOTIDE SEQUENCE [LARGE SCALE GENOMIC DNA]</scope>
</reference>
<dbReference type="InterPro" id="IPR012677">
    <property type="entry name" value="Nucleotide-bd_a/b_plait_sf"/>
</dbReference>
<feature type="compositionally biased region" description="Polar residues" evidence="1">
    <location>
        <begin position="856"/>
        <end position="865"/>
    </location>
</feature>
<dbReference type="PANTHER" id="PTHR17550:SF7">
    <property type="entry name" value="RNA-BINDING PROTEIN 44"/>
    <property type="match status" value="1"/>
</dbReference>
<dbReference type="GO" id="GO:0003676">
    <property type="term" value="F:nucleic acid binding"/>
    <property type="evidence" value="ECO:0007669"/>
    <property type="project" value="InterPro"/>
</dbReference>
<dbReference type="InterPro" id="IPR035979">
    <property type="entry name" value="RBD_domain_sf"/>
</dbReference>
<feature type="compositionally biased region" description="Polar residues" evidence="1">
    <location>
        <begin position="169"/>
        <end position="183"/>
    </location>
</feature>
<feature type="region of interest" description="Disordered" evidence="1">
    <location>
        <begin position="828"/>
        <end position="865"/>
    </location>
</feature>
<proteinExistence type="predicted"/>
<evidence type="ECO:0000313" key="3">
    <source>
        <dbReference type="Proteomes" id="UP001314229"/>
    </source>
</evidence>
<keyword evidence="3" id="KW-1185">Reference proteome</keyword>
<dbReference type="SUPFAM" id="SSF54928">
    <property type="entry name" value="RNA-binding domain, RBD"/>
    <property type="match status" value="1"/>
</dbReference>
<feature type="compositionally biased region" description="Low complexity" evidence="1">
    <location>
        <begin position="828"/>
        <end position="855"/>
    </location>
</feature>
<dbReference type="Proteomes" id="UP001314229">
    <property type="component" value="Unassembled WGS sequence"/>
</dbReference>
<sequence>MTTPQTGWPCYPISLPYQVPGHSYFTGDYAGVLVSSQAIPCFYNKVTEKRTPKENRRFLLERSVFDLVEGHPYLALTDQKLLVWYLSLSPDDRKIIQDDGGLYQFLHQHPSLELSKHHVYVKYNIGVNSPVQLTTTYNKHRSVTTRVEKCRCEMPHTDLELEEMLSNTLSENSSLPRCNNSRSGSHKKKSQEMRPTKQIAHPQDSFQTAYNSPFTESHQKAHQVGLSRSNSSGAVCKDPAAMVSFSLDMELERCRQKGKPELSGQISVAQDQSPNFTCAEISQLQSEWSTIKRESSEYYTLDSIQMDDTEYCDKSLTQSGEPEKNNSLLAFKGISTSRETFAQPVDETYSNTACQNYTVYGSEYPAGDDQVSSSLEDPSNNFYSLMEDDKSILICMPVEAQKAPVSVVHSGVVTTISEEPAGSSETLKADDCPMKISTAEKYTSPMPRAPTCDAMVGTDLTEGVLAFTQTEDPATADKDIITEVHMADLDYLAEEFTKIKMAQVKPREQKKKINSQGHRLRKECDCMQRAQQAELCLLALQYNMCRQHCWRLYCTSAEGGQLSTMLKEPPANIVTVLQNLESDYKQMRDKILAGVPLEQLKPLSVDCEKIVTQASYIPTQISDVLGNKSSWSSQQSQENSEAPGGGTRYSEGQDSNGYQGGQKKQIPANQLTKDSCKSRRAVTLVPQERGTICKAYKPEEKQTTGACEELNMSEAWFDAEEDLEHAAAAQIGEESKDKRDESTSEETKNSILCVNLPSNVTESEVMQWFEKYQASEVSISTLNNDLRVAIVMVANAEGAVTDLNGYIMQGHTLNVGLINRATAGSQSQASTSICGPESSQDTTKPPTSKTDSSSTHRQLITQPPLSSSLNNRKVVCISPTAKGTCVPQHYGTMGSFDTLMAQLTQLHPDIGRQRIVDALIELRTKHQGVLSGLPLRTIREMTSELLTRPASSTQ</sequence>
<accession>A0AAV1P7G4</accession>